<feature type="non-terminal residue" evidence="6">
    <location>
        <position position="1"/>
    </location>
</feature>
<dbReference type="GO" id="GO:0045504">
    <property type="term" value="F:dynein heavy chain binding"/>
    <property type="evidence" value="ECO:0007669"/>
    <property type="project" value="TreeGrafter"/>
</dbReference>
<comment type="subcellular location">
    <subcellularLocation>
        <location evidence="1">Cytoplasm</location>
    </subcellularLocation>
</comment>
<evidence type="ECO:0000256" key="4">
    <source>
        <dbReference type="ARBA" id="ARBA00022737"/>
    </source>
</evidence>
<dbReference type="InterPro" id="IPR036322">
    <property type="entry name" value="WD40_repeat_dom_sf"/>
</dbReference>
<protein>
    <submittedName>
        <fullName evidence="6">Uncharacterized protein</fullName>
    </submittedName>
</protein>
<dbReference type="EMBL" id="CAJNNV010008746">
    <property type="protein sequence ID" value="CAE8596588.1"/>
    <property type="molecule type" value="Genomic_DNA"/>
</dbReference>
<evidence type="ECO:0000313" key="6">
    <source>
        <dbReference type="EMBL" id="CAE8649313.1"/>
    </source>
</evidence>
<dbReference type="Proteomes" id="UP000654075">
    <property type="component" value="Unassembled WGS sequence"/>
</dbReference>
<evidence type="ECO:0000256" key="3">
    <source>
        <dbReference type="ARBA" id="ARBA00022574"/>
    </source>
</evidence>
<keyword evidence="4" id="KW-0677">Repeat</keyword>
<dbReference type="Pfam" id="PF00400">
    <property type="entry name" value="WD40"/>
    <property type="match status" value="1"/>
</dbReference>
<dbReference type="GO" id="GO:0042073">
    <property type="term" value="P:intraciliary transport"/>
    <property type="evidence" value="ECO:0007669"/>
    <property type="project" value="TreeGrafter"/>
</dbReference>
<evidence type="ECO:0000313" key="8">
    <source>
        <dbReference type="Proteomes" id="UP000654075"/>
    </source>
</evidence>
<dbReference type="GO" id="GO:0097014">
    <property type="term" value="C:ciliary plasm"/>
    <property type="evidence" value="ECO:0007669"/>
    <property type="project" value="TreeGrafter"/>
</dbReference>
<sequence length="287" mass="31622">MQSPKSQVPVHPSSRFADESFDGVNLRSVVPDKPFYKVVQDKDGKNYAQGVRLQTDKVERANRRLQSFEVNCIETQTSGPGDMGVGPDEEQVVVDEDHLAEFLRRVVPTIEEELKLSWQSMPVFDAYEPLWDEAAETCEMTHQVWKEGIHDLQVTAVAWNMTGSTLACAYGKLDTLGWCEVAAPVCLWNIFRPQLVPGEPDTSISIQGFVMCLAFHPTKPGVLAGGTYNGELCIWNTASGELDPLVASSSIDDYFHREAIQAVEWIPADLSGGPDAYLLATVSGDGK</sequence>
<name>A0A813IFY9_POLGL</name>
<dbReference type="AlphaFoldDB" id="A0A813IFY9"/>
<dbReference type="Gene3D" id="2.130.10.10">
    <property type="entry name" value="YVTN repeat-like/Quinoprotein amine dehydrogenase"/>
    <property type="match status" value="1"/>
</dbReference>
<evidence type="ECO:0000256" key="1">
    <source>
        <dbReference type="ARBA" id="ARBA00004496"/>
    </source>
</evidence>
<dbReference type="InterPro" id="IPR050687">
    <property type="entry name" value="Dynein_IC"/>
</dbReference>
<dbReference type="InterPro" id="IPR001680">
    <property type="entry name" value="WD40_rpt"/>
</dbReference>
<evidence type="ECO:0000313" key="7">
    <source>
        <dbReference type="Proteomes" id="UP000626109"/>
    </source>
</evidence>
<dbReference type="PANTHER" id="PTHR12442">
    <property type="entry name" value="DYNEIN INTERMEDIATE CHAIN"/>
    <property type="match status" value="1"/>
</dbReference>
<dbReference type="SUPFAM" id="SSF50978">
    <property type="entry name" value="WD40 repeat-like"/>
    <property type="match status" value="1"/>
</dbReference>
<organism evidence="6 7">
    <name type="scientific">Polarella glacialis</name>
    <name type="common">Dinoflagellate</name>
    <dbReference type="NCBI Taxonomy" id="89957"/>
    <lineage>
        <taxon>Eukaryota</taxon>
        <taxon>Sar</taxon>
        <taxon>Alveolata</taxon>
        <taxon>Dinophyceae</taxon>
        <taxon>Suessiales</taxon>
        <taxon>Suessiaceae</taxon>
        <taxon>Polarella</taxon>
    </lineage>
</organism>
<dbReference type="GO" id="GO:0045503">
    <property type="term" value="F:dynein light chain binding"/>
    <property type="evidence" value="ECO:0007669"/>
    <property type="project" value="TreeGrafter"/>
</dbReference>
<dbReference type="Proteomes" id="UP000626109">
    <property type="component" value="Unassembled WGS sequence"/>
</dbReference>
<gene>
    <name evidence="5" type="ORF">PGLA1383_LOCUS15050</name>
    <name evidence="6" type="ORF">PGLA2088_LOCUS7303</name>
</gene>
<keyword evidence="8" id="KW-1185">Reference proteome</keyword>
<proteinExistence type="predicted"/>
<evidence type="ECO:0000313" key="5">
    <source>
        <dbReference type="EMBL" id="CAE8596588.1"/>
    </source>
</evidence>
<dbReference type="GO" id="GO:0005868">
    <property type="term" value="C:cytoplasmic dynein complex"/>
    <property type="evidence" value="ECO:0007669"/>
    <property type="project" value="TreeGrafter"/>
</dbReference>
<evidence type="ECO:0000256" key="2">
    <source>
        <dbReference type="ARBA" id="ARBA00022490"/>
    </source>
</evidence>
<keyword evidence="3" id="KW-0853">WD repeat</keyword>
<dbReference type="OrthoDB" id="445052at2759"/>
<dbReference type="InterPro" id="IPR015943">
    <property type="entry name" value="WD40/YVTN_repeat-like_dom_sf"/>
</dbReference>
<keyword evidence="2" id="KW-0963">Cytoplasm</keyword>
<comment type="caution">
    <text evidence="6">The sequence shown here is derived from an EMBL/GenBank/DDBJ whole genome shotgun (WGS) entry which is preliminary data.</text>
</comment>
<reference evidence="6" key="1">
    <citation type="submission" date="2021-02" db="EMBL/GenBank/DDBJ databases">
        <authorList>
            <person name="Dougan E. K."/>
            <person name="Rhodes N."/>
            <person name="Thang M."/>
            <person name="Chan C."/>
        </authorList>
    </citation>
    <scope>NUCLEOTIDE SEQUENCE</scope>
</reference>
<dbReference type="EMBL" id="CAJNNW010007497">
    <property type="protein sequence ID" value="CAE8649313.1"/>
    <property type="molecule type" value="Genomic_DNA"/>
</dbReference>
<accession>A0A813IFY9</accession>
<dbReference type="PANTHER" id="PTHR12442:SF26">
    <property type="entry name" value="CYTOPLASMIC DYNEIN 2 INTERMEDIATE CHAIN 2"/>
    <property type="match status" value="1"/>
</dbReference>
<dbReference type="SMART" id="SM00320">
    <property type="entry name" value="WD40"/>
    <property type="match status" value="2"/>
</dbReference>